<keyword evidence="4" id="KW-1185">Reference proteome</keyword>
<organism evidence="2 3">
    <name type="scientific">Flavobacterium flavipigmentatum</name>
    <dbReference type="NCBI Taxonomy" id="2893884"/>
    <lineage>
        <taxon>Bacteria</taxon>
        <taxon>Pseudomonadati</taxon>
        <taxon>Bacteroidota</taxon>
        <taxon>Flavobacteriia</taxon>
        <taxon>Flavobacteriales</taxon>
        <taxon>Flavobacteriaceae</taxon>
        <taxon>Flavobacterium</taxon>
    </lineage>
</organism>
<evidence type="ECO:0000313" key="1">
    <source>
        <dbReference type="EMBL" id="MDX6183135.1"/>
    </source>
</evidence>
<evidence type="ECO:0000313" key="3">
    <source>
        <dbReference type="Proteomes" id="UP001270053"/>
    </source>
</evidence>
<evidence type="ECO:0000313" key="2">
    <source>
        <dbReference type="EMBL" id="MDX6186796.1"/>
    </source>
</evidence>
<evidence type="ECO:0000313" key="4">
    <source>
        <dbReference type="Proteomes" id="UP001278738"/>
    </source>
</evidence>
<sequence length="144" mass="16724">MSTADTHSLNPNGNGQGKYNEKLSQLKQYVSQSKYIEPLEQIKVCQSFGLPYLKNVFRDEYRKRFYDFLFENVTTCANVTKHTLIPQKYLCECKAYYENKKLLKVVGLGNCPVTNSKNVQFLSTNPRMWNDAFLLPNSSQLKMF</sequence>
<protein>
    <submittedName>
        <fullName evidence="2">Uncharacterized protein</fullName>
    </submittedName>
</protein>
<reference evidence="2 4" key="1">
    <citation type="submission" date="2023-11" db="EMBL/GenBank/DDBJ databases">
        <title>Unpublished Manusciprt.</title>
        <authorList>
            <person name="Saticioglu I.B."/>
            <person name="Ay H."/>
            <person name="Ajmi N."/>
            <person name="Altun S."/>
            <person name="Duman M."/>
        </authorList>
    </citation>
    <scope>NUCLEOTIDE SEQUENCE</scope>
    <source>
        <strain evidence="1 4">Fl-33</strain>
        <strain evidence="2">Fl-77</strain>
    </source>
</reference>
<dbReference type="EMBL" id="JAWXVH010000007">
    <property type="protein sequence ID" value="MDX6186796.1"/>
    <property type="molecule type" value="Genomic_DNA"/>
</dbReference>
<gene>
    <name evidence="1" type="ORF">SGQ18_13275</name>
    <name evidence="2" type="ORF">SGQ44_13595</name>
</gene>
<accession>A0AAJ2SHZ0</accession>
<dbReference type="Proteomes" id="UP001270053">
    <property type="component" value="Unassembled WGS sequence"/>
</dbReference>
<name>A0AAJ2SHZ0_9FLAO</name>
<proteinExistence type="predicted"/>
<dbReference type="AlphaFoldDB" id="A0AAJ2SHZ0"/>
<dbReference type="RefSeq" id="WP_229976285.1">
    <property type="nucleotide sequence ID" value="NZ_CP087133.1"/>
</dbReference>
<dbReference type="Proteomes" id="UP001278738">
    <property type="component" value="Unassembled WGS sequence"/>
</dbReference>
<dbReference type="EMBL" id="JAWXVG010000006">
    <property type="protein sequence ID" value="MDX6183135.1"/>
    <property type="molecule type" value="Genomic_DNA"/>
</dbReference>
<comment type="caution">
    <text evidence="2">The sequence shown here is derived from an EMBL/GenBank/DDBJ whole genome shotgun (WGS) entry which is preliminary data.</text>
</comment>